<reference evidence="10 11" key="1">
    <citation type="journal article" date="2016" name="Proc. Natl. Acad. Sci. U.S.A.">
        <title>Comparative genomics of biotechnologically important yeasts.</title>
        <authorList>
            <person name="Riley R."/>
            <person name="Haridas S."/>
            <person name="Wolfe K.H."/>
            <person name="Lopes M.R."/>
            <person name="Hittinger C.T."/>
            <person name="Goeker M."/>
            <person name="Salamov A.A."/>
            <person name="Wisecaver J.H."/>
            <person name="Long T.M."/>
            <person name="Calvey C.H."/>
            <person name="Aerts A.L."/>
            <person name="Barry K.W."/>
            <person name="Choi C."/>
            <person name="Clum A."/>
            <person name="Coughlan A.Y."/>
            <person name="Deshpande S."/>
            <person name="Douglass A.P."/>
            <person name="Hanson S.J."/>
            <person name="Klenk H.-P."/>
            <person name="LaButti K.M."/>
            <person name="Lapidus A."/>
            <person name="Lindquist E.A."/>
            <person name="Lipzen A.M."/>
            <person name="Meier-Kolthoff J.P."/>
            <person name="Ohm R.A."/>
            <person name="Otillar R.P."/>
            <person name="Pangilinan J.L."/>
            <person name="Peng Y."/>
            <person name="Rokas A."/>
            <person name="Rosa C.A."/>
            <person name="Scheuner C."/>
            <person name="Sibirny A.A."/>
            <person name="Slot J.C."/>
            <person name="Stielow J.B."/>
            <person name="Sun H."/>
            <person name="Kurtzman C.P."/>
            <person name="Blackwell M."/>
            <person name="Grigoriev I.V."/>
            <person name="Jeffries T.W."/>
        </authorList>
    </citation>
    <scope>NUCLEOTIDE SEQUENCE [LARGE SCALE GENOMIC DNA]</scope>
    <source>
        <strain evidence="11">ATCC 58044 / CBS 1984 / NCYC 433 / NRRL Y-366-8</strain>
    </source>
</reference>
<evidence type="ECO:0000256" key="7">
    <source>
        <dbReference type="ARBA" id="ARBA00022989"/>
    </source>
</evidence>
<dbReference type="PANTHER" id="PTHR31646:SF1">
    <property type="entry name" value="ALPHA-1,2-MANNOSYLTRANSFERASE MNN2"/>
    <property type="match status" value="1"/>
</dbReference>
<sequence length="451" mass="51771">QLFSKLFQIINEADPKIPRLDTYKTDQRVKNIRFDEETDLVFTKEYLQGFLDVKPEEVEALQKSHSQVVANFPKHANQLYKGEGIVYVGGGKFNWLSLMSIRTLRNIGSTLPVEVLIPTNEDYEQELCEIVLPSMNAKCLLLPDVLGEETMNKFEIGGFQYKALAILVSSFETVLLLDADNIPAYIPDHIFHQDPLKSKGLVIWPDFWRRATSLDYYKIANITVDENTRVMNGVTEKEKLQTDIPFHHFKGAIPDPTSESGQVLINKTMHLDTMFLSLYYNIYGPLYYYPLLSQGGLGQGDKETFLSAAVASNKPFYQMHENLVALGRHDDEGNFHGVGMGQFDPVQDFNKHETGQDDGTDPRILFIHANFPKLDPVKLENEKTMFDNDKRVRMYGPNMASRIGYDFEMFQWNNMHYLLCESHLNLKLFEKENITQVCANIQVHQDFLKST</sequence>
<comment type="similarity">
    <text evidence="3">Belongs to the MNN1/MNT family.</text>
</comment>
<name>A0A1E3P147_WICAA</name>
<comment type="pathway">
    <text evidence="2">Protein modification; protein glycosylation.</text>
</comment>
<dbReference type="InterPro" id="IPR029044">
    <property type="entry name" value="Nucleotide-diphossugar_trans"/>
</dbReference>
<evidence type="ECO:0000313" key="10">
    <source>
        <dbReference type="EMBL" id="ODQ59125.1"/>
    </source>
</evidence>
<evidence type="ECO:0000256" key="5">
    <source>
        <dbReference type="ARBA" id="ARBA00022692"/>
    </source>
</evidence>
<keyword evidence="11" id="KW-1185">Reference proteome</keyword>
<accession>A0A1E3P147</accession>
<dbReference type="SUPFAM" id="SSF53448">
    <property type="entry name" value="Nucleotide-diphospho-sugar transferases"/>
    <property type="match status" value="1"/>
</dbReference>
<protein>
    <submittedName>
        <fullName evidence="10">Glycosyltransferase family 71 protein</fullName>
    </submittedName>
</protein>
<keyword evidence="5" id="KW-0812">Transmembrane</keyword>
<feature type="non-terminal residue" evidence="10">
    <location>
        <position position="451"/>
    </location>
</feature>
<gene>
    <name evidence="10" type="ORF">WICANDRAFT_13272</name>
</gene>
<evidence type="ECO:0000256" key="4">
    <source>
        <dbReference type="ARBA" id="ARBA00022679"/>
    </source>
</evidence>
<keyword evidence="6" id="KW-0735">Signal-anchor</keyword>
<dbReference type="GeneID" id="30197812"/>
<dbReference type="GO" id="GO:0046354">
    <property type="term" value="P:mannan biosynthetic process"/>
    <property type="evidence" value="ECO:0007669"/>
    <property type="project" value="TreeGrafter"/>
</dbReference>
<keyword evidence="4 10" id="KW-0808">Transferase</keyword>
<evidence type="ECO:0000256" key="8">
    <source>
        <dbReference type="ARBA" id="ARBA00023034"/>
    </source>
</evidence>
<dbReference type="AlphaFoldDB" id="A0A1E3P147"/>
<proteinExistence type="inferred from homology"/>
<evidence type="ECO:0000256" key="6">
    <source>
        <dbReference type="ARBA" id="ARBA00022968"/>
    </source>
</evidence>
<dbReference type="PANTHER" id="PTHR31646">
    <property type="entry name" value="ALPHA-1,2-MANNOSYLTRANSFERASE MNN2"/>
    <property type="match status" value="1"/>
</dbReference>
<feature type="non-terminal residue" evidence="10">
    <location>
        <position position="1"/>
    </location>
</feature>
<dbReference type="InterPro" id="IPR022751">
    <property type="entry name" value="Alpha_mannosyltransferase"/>
</dbReference>
<organism evidence="10 11">
    <name type="scientific">Wickerhamomyces anomalus (strain ATCC 58044 / CBS 1984 / NCYC 433 / NRRL Y-366-8)</name>
    <name type="common">Yeast</name>
    <name type="synonym">Hansenula anomala</name>
    <dbReference type="NCBI Taxonomy" id="683960"/>
    <lineage>
        <taxon>Eukaryota</taxon>
        <taxon>Fungi</taxon>
        <taxon>Dikarya</taxon>
        <taxon>Ascomycota</taxon>
        <taxon>Saccharomycotina</taxon>
        <taxon>Saccharomycetes</taxon>
        <taxon>Phaffomycetales</taxon>
        <taxon>Wickerhamomycetaceae</taxon>
        <taxon>Wickerhamomyces</taxon>
    </lineage>
</organism>
<dbReference type="RefSeq" id="XP_019038332.1">
    <property type="nucleotide sequence ID" value="XM_019180566.1"/>
</dbReference>
<evidence type="ECO:0000256" key="9">
    <source>
        <dbReference type="ARBA" id="ARBA00023136"/>
    </source>
</evidence>
<evidence type="ECO:0000256" key="2">
    <source>
        <dbReference type="ARBA" id="ARBA00004922"/>
    </source>
</evidence>
<comment type="subcellular location">
    <subcellularLocation>
        <location evidence="1">Golgi apparatus membrane</location>
        <topology evidence="1">Single-pass type II membrane protein</topology>
    </subcellularLocation>
</comment>
<dbReference type="OrthoDB" id="430354at2759"/>
<dbReference type="EMBL" id="KV454211">
    <property type="protein sequence ID" value="ODQ59125.1"/>
    <property type="molecule type" value="Genomic_DNA"/>
</dbReference>
<evidence type="ECO:0000313" key="11">
    <source>
        <dbReference type="Proteomes" id="UP000094112"/>
    </source>
</evidence>
<keyword evidence="9" id="KW-0472">Membrane</keyword>
<keyword evidence="7" id="KW-1133">Transmembrane helix</keyword>
<dbReference type="GO" id="GO:0000139">
    <property type="term" value="C:Golgi membrane"/>
    <property type="evidence" value="ECO:0007669"/>
    <property type="project" value="UniProtKB-SubCell"/>
</dbReference>
<keyword evidence="8" id="KW-0333">Golgi apparatus</keyword>
<evidence type="ECO:0000256" key="3">
    <source>
        <dbReference type="ARBA" id="ARBA00009105"/>
    </source>
</evidence>
<dbReference type="STRING" id="683960.A0A1E3P147"/>
<dbReference type="Pfam" id="PF11051">
    <property type="entry name" value="Mannosyl_trans3"/>
    <property type="match status" value="1"/>
</dbReference>
<dbReference type="Proteomes" id="UP000094112">
    <property type="component" value="Unassembled WGS sequence"/>
</dbReference>
<dbReference type="GO" id="GO:0000026">
    <property type="term" value="F:alpha-1,2-mannosyltransferase activity"/>
    <property type="evidence" value="ECO:0007669"/>
    <property type="project" value="TreeGrafter"/>
</dbReference>
<evidence type="ECO:0000256" key="1">
    <source>
        <dbReference type="ARBA" id="ARBA00004323"/>
    </source>
</evidence>